<organism evidence="1 2">
    <name type="scientific">Capnocytophaga canimorsus</name>
    <dbReference type="NCBI Taxonomy" id="28188"/>
    <lineage>
        <taxon>Bacteria</taxon>
        <taxon>Pseudomonadati</taxon>
        <taxon>Bacteroidota</taxon>
        <taxon>Flavobacteriia</taxon>
        <taxon>Flavobacteriales</taxon>
        <taxon>Flavobacteriaceae</taxon>
        <taxon>Capnocytophaga</taxon>
    </lineage>
</organism>
<evidence type="ECO:0000313" key="1">
    <source>
        <dbReference type="EMBL" id="CEN51567.1"/>
    </source>
</evidence>
<accession>A0A0B7INI1</accession>
<dbReference type="RefSeq" id="WP_013996240.1">
    <property type="nucleotide sequence ID" value="NZ_BQMG01000004.1"/>
</dbReference>
<proteinExistence type="predicted"/>
<name>A0A0B7INI1_9FLAO</name>
<gene>
    <name evidence="1" type="ORF">CCAN11_2320035</name>
</gene>
<dbReference type="AlphaFoldDB" id="A0A0B7INI1"/>
<sequence length="142" mass="16135">MIKLIHSYWAYLTLIVLVVAVINAIIGFFSKKEYKSGDLRIGLFALIVSHIQFLLGLILYFVSPLFASWSEAGAKTIMKDSYLRKMLVEHPSMILIAITLITIGWSLHKKQKTSQGAFGKIAFFYALALLLILFVIPWNVWI</sequence>
<reference evidence="2" key="1">
    <citation type="submission" date="2015-01" db="EMBL/GenBank/DDBJ databases">
        <authorList>
            <person name="MANFREDI Pablo"/>
        </authorList>
    </citation>
    <scope>NUCLEOTIDE SEQUENCE [LARGE SCALE GENOMIC DNA]</scope>
    <source>
        <strain evidence="2">Cc11</strain>
    </source>
</reference>
<dbReference type="Proteomes" id="UP000039370">
    <property type="component" value="Unassembled WGS sequence"/>
</dbReference>
<evidence type="ECO:0000313" key="2">
    <source>
        <dbReference type="Proteomes" id="UP000039370"/>
    </source>
</evidence>
<dbReference type="EMBL" id="CDOK01000149">
    <property type="protein sequence ID" value="CEN51567.1"/>
    <property type="molecule type" value="Genomic_DNA"/>
</dbReference>
<dbReference type="OMA" id="GYSKHKK"/>
<protein>
    <submittedName>
        <fullName evidence="1">Uncharacterized protein</fullName>
    </submittedName>
</protein>